<keyword evidence="4 7" id="KW-0812">Transmembrane</keyword>
<evidence type="ECO:0000256" key="2">
    <source>
        <dbReference type="ARBA" id="ARBA00022448"/>
    </source>
</evidence>
<dbReference type="PROSITE" id="PS50928">
    <property type="entry name" value="ABC_TM1"/>
    <property type="match status" value="1"/>
</dbReference>
<evidence type="ECO:0000313" key="10">
    <source>
        <dbReference type="Proteomes" id="UP000767854"/>
    </source>
</evidence>
<feature type="transmembrane region" description="Helical" evidence="7">
    <location>
        <begin position="101"/>
        <end position="123"/>
    </location>
</feature>
<feature type="transmembrane region" description="Helical" evidence="7">
    <location>
        <begin position="21"/>
        <end position="44"/>
    </location>
</feature>
<dbReference type="Proteomes" id="UP000767854">
    <property type="component" value="Unassembled WGS sequence"/>
</dbReference>
<reference evidence="9 10" key="1">
    <citation type="submission" date="2021-01" db="EMBL/GenBank/DDBJ databases">
        <title>Genomic Encyclopedia of Type Strains, Phase IV (KMG-IV): sequencing the most valuable type-strain genomes for metagenomic binning, comparative biology and taxonomic classification.</title>
        <authorList>
            <person name="Goeker M."/>
        </authorList>
    </citation>
    <scope>NUCLEOTIDE SEQUENCE [LARGE SCALE GENOMIC DNA]</scope>
    <source>
        <strain evidence="9 10">DSM 24436</strain>
    </source>
</reference>
<comment type="subcellular location">
    <subcellularLocation>
        <location evidence="1 7">Cell membrane</location>
        <topology evidence="1 7">Multi-pass membrane protein</topology>
    </subcellularLocation>
</comment>
<evidence type="ECO:0000256" key="5">
    <source>
        <dbReference type="ARBA" id="ARBA00022989"/>
    </source>
</evidence>
<sequence>MKTSTTEVNNPRESHNKKIGISISTGVLVLIWHLGAVALNKPFILPTPLETLKAAGILLKDLDFFKALVGTLGRVLIVTFISTCLGILMGMLSGKFRFIDYLLAPLMLLIKTIPTIVLIVYVVLWMSGYWAPVFVTVLITFPVIYGNVLEGYRNIDKKLLEMAHVFRLSRFKTLSQITIPSIKPYIQSGVLTIASLSLKVVIASEVLSQTKDSMGRSFQIARINIETQTVLALALVTVGLALVLEYVSRWLLGRMK</sequence>
<keyword evidence="6 7" id="KW-0472">Membrane</keyword>
<dbReference type="PANTHER" id="PTHR30151">
    <property type="entry name" value="ALKANE SULFONATE ABC TRANSPORTER-RELATED, MEMBRANE SUBUNIT"/>
    <property type="match status" value="1"/>
</dbReference>
<dbReference type="InterPro" id="IPR000515">
    <property type="entry name" value="MetI-like"/>
</dbReference>
<gene>
    <name evidence="9" type="ORF">JOC49_000787</name>
</gene>
<dbReference type="Gene3D" id="1.10.3720.10">
    <property type="entry name" value="MetI-like"/>
    <property type="match status" value="1"/>
</dbReference>
<evidence type="ECO:0000256" key="3">
    <source>
        <dbReference type="ARBA" id="ARBA00022475"/>
    </source>
</evidence>
<dbReference type="RefSeq" id="WP_204662587.1">
    <property type="nucleotide sequence ID" value="NZ_JAFBDT010000004.1"/>
</dbReference>
<proteinExistence type="inferred from homology"/>
<dbReference type="InterPro" id="IPR035906">
    <property type="entry name" value="MetI-like_sf"/>
</dbReference>
<evidence type="ECO:0000256" key="7">
    <source>
        <dbReference type="RuleBase" id="RU363032"/>
    </source>
</evidence>
<dbReference type="CDD" id="cd06261">
    <property type="entry name" value="TM_PBP2"/>
    <property type="match status" value="1"/>
</dbReference>
<feature type="transmembrane region" description="Helical" evidence="7">
    <location>
        <begin position="129"/>
        <end position="149"/>
    </location>
</feature>
<evidence type="ECO:0000256" key="1">
    <source>
        <dbReference type="ARBA" id="ARBA00004651"/>
    </source>
</evidence>
<keyword evidence="5 7" id="KW-1133">Transmembrane helix</keyword>
<dbReference type="SUPFAM" id="SSF161098">
    <property type="entry name" value="MetI-like"/>
    <property type="match status" value="1"/>
</dbReference>
<protein>
    <submittedName>
        <fullName evidence="9">NitT/TauT family transport system permease protein</fullName>
    </submittedName>
</protein>
<comment type="caution">
    <text evidence="9">The sequence shown here is derived from an EMBL/GenBank/DDBJ whole genome shotgun (WGS) entry which is preliminary data.</text>
</comment>
<dbReference type="PANTHER" id="PTHR30151:SF0">
    <property type="entry name" value="ABC TRANSPORTER PERMEASE PROTEIN MJ0413-RELATED"/>
    <property type="match status" value="1"/>
</dbReference>
<keyword evidence="3" id="KW-1003">Cell membrane</keyword>
<accession>A0ABS2MPF0</accession>
<feature type="transmembrane region" description="Helical" evidence="7">
    <location>
        <begin position="64"/>
        <end position="89"/>
    </location>
</feature>
<evidence type="ECO:0000313" key="9">
    <source>
        <dbReference type="EMBL" id="MBM7561267.1"/>
    </source>
</evidence>
<evidence type="ECO:0000256" key="6">
    <source>
        <dbReference type="ARBA" id="ARBA00023136"/>
    </source>
</evidence>
<dbReference type="Pfam" id="PF00528">
    <property type="entry name" value="BPD_transp_1"/>
    <property type="match status" value="1"/>
</dbReference>
<keyword evidence="2 7" id="KW-0813">Transport</keyword>
<comment type="similarity">
    <text evidence="7">Belongs to the binding-protein-dependent transport system permease family.</text>
</comment>
<organism evidence="9 10">
    <name type="scientific">Fusibacter tunisiensis</name>
    <dbReference type="NCBI Taxonomy" id="1008308"/>
    <lineage>
        <taxon>Bacteria</taxon>
        <taxon>Bacillati</taxon>
        <taxon>Bacillota</taxon>
        <taxon>Clostridia</taxon>
        <taxon>Eubacteriales</taxon>
        <taxon>Eubacteriales Family XII. Incertae Sedis</taxon>
        <taxon>Fusibacter</taxon>
    </lineage>
</organism>
<evidence type="ECO:0000256" key="4">
    <source>
        <dbReference type="ARBA" id="ARBA00022692"/>
    </source>
</evidence>
<name>A0ABS2MPF0_9FIRM</name>
<dbReference type="EMBL" id="JAFBDT010000004">
    <property type="protein sequence ID" value="MBM7561267.1"/>
    <property type="molecule type" value="Genomic_DNA"/>
</dbReference>
<feature type="domain" description="ABC transmembrane type-1" evidence="8">
    <location>
        <begin position="68"/>
        <end position="248"/>
    </location>
</feature>
<evidence type="ECO:0000259" key="8">
    <source>
        <dbReference type="PROSITE" id="PS50928"/>
    </source>
</evidence>
<keyword evidence="10" id="KW-1185">Reference proteome</keyword>
<feature type="transmembrane region" description="Helical" evidence="7">
    <location>
        <begin position="227"/>
        <end position="247"/>
    </location>
</feature>